<feature type="region of interest" description="Disordered" evidence="1">
    <location>
        <begin position="96"/>
        <end position="127"/>
    </location>
</feature>
<evidence type="ECO:0000313" key="3">
    <source>
        <dbReference type="Proteomes" id="UP000050465"/>
    </source>
</evidence>
<gene>
    <name evidence="2" type="ORF">HLUCCA11_05695</name>
</gene>
<name>A0A0P8A160_9CYAN</name>
<evidence type="ECO:0000313" key="2">
    <source>
        <dbReference type="EMBL" id="KPQ36661.1"/>
    </source>
</evidence>
<keyword evidence="2" id="KW-0396">Initiation factor</keyword>
<proteinExistence type="predicted"/>
<evidence type="ECO:0000256" key="1">
    <source>
        <dbReference type="SAM" id="MobiDB-lite"/>
    </source>
</evidence>
<dbReference type="EMBL" id="LJZR01000005">
    <property type="protein sequence ID" value="KPQ36661.1"/>
    <property type="molecule type" value="Genomic_DNA"/>
</dbReference>
<dbReference type="AlphaFoldDB" id="A0A0P8A160"/>
<accession>A0A0P8A160</accession>
<dbReference type="GO" id="GO:0003743">
    <property type="term" value="F:translation initiation factor activity"/>
    <property type="evidence" value="ECO:0007669"/>
    <property type="project" value="UniProtKB-KW"/>
</dbReference>
<comment type="caution">
    <text evidence="2">The sequence shown here is derived from an EMBL/GenBank/DDBJ whole genome shotgun (WGS) entry which is preliminary data.</text>
</comment>
<dbReference type="Proteomes" id="UP000050465">
    <property type="component" value="Unassembled WGS sequence"/>
</dbReference>
<keyword evidence="2" id="KW-0648">Protein biosynthesis</keyword>
<reference evidence="2 3" key="1">
    <citation type="submission" date="2015-09" db="EMBL/GenBank/DDBJ databases">
        <title>Identification and resolution of microdiversity through metagenomic sequencing of parallel consortia.</title>
        <authorList>
            <person name="Nelson W.C."/>
            <person name="Romine M.F."/>
            <person name="Lindemann S.R."/>
        </authorList>
    </citation>
    <scope>NUCLEOTIDE SEQUENCE [LARGE SCALE GENOMIC DNA]</scope>
    <source>
        <strain evidence="2">Ana</strain>
    </source>
</reference>
<organism evidence="2 3">
    <name type="scientific">Phormidesmis priestleyi Ana</name>
    <dbReference type="NCBI Taxonomy" id="1666911"/>
    <lineage>
        <taxon>Bacteria</taxon>
        <taxon>Bacillati</taxon>
        <taxon>Cyanobacteriota</taxon>
        <taxon>Cyanophyceae</taxon>
        <taxon>Leptolyngbyales</taxon>
        <taxon>Leptolyngbyaceae</taxon>
        <taxon>Phormidesmis</taxon>
    </lineage>
</organism>
<protein>
    <submittedName>
        <fullName evidence="2">Sporulation initiation factor Spo0A C terminal</fullName>
    </submittedName>
</protein>
<sequence>MARQKRSSRILDQAARRLSGLKAVDEKIVLDGGYSAAGYSKAIDALRNTLDNYNTALSTVDALYVDIAKAEQTVANYSEQVLTGVAARFGKDSQQYKATGGIRKSDRKRPSRKATPEARTAEASAAC</sequence>